<keyword evidence="2" id="KW-1185">Reference proteome</keyword>
<protein>
    <submittedName>
        <fullName evidence="1">Uncharacterized protein</fullName>
    </submittedName>
</protein>
<name>A0ACB9AHL7_CICIN</name>
<comment type="caution">
    <text evidence="1">The sequence shown here is derived from an EMBL/GenBank/DDBJ whole genome shotgun (WGS) entry which is preliminary data.</text>
</comment>
<proteinExistence type="predicted"/>
<evidence type="ECO:0000313" key="2">
    <source>
        <dbReference type="Proteomes" id="UP001055811"/>
    </source>
</evidence>
<evidence type="ECO:0000313" key="1">
    <source>
        <dbReference type="EMBL" id="KAI3708858.1"/>
    </source>
</evidence>
<organism evidence="1 2">
    <name type="scientific">Cichorium intybus</name>
    <name type="common">Chicory</name>
    <dbReference type="NCBI Taxonomy" id="13427"/>
    <lineage>
        <taxon>Eukaryota</taxon>
        <taxon>Viridiplantae</taxon>
        <taxon>Streptophyta</taxon>
        <taxon>Embryophyta</taxon>
        <taxon>Tracheophyta</taxon>
        <taxon>Spermatophyta</taxon>
        <taxon>Magnoliopsida</taxon>
        <taxon>eudicotyledons</taxon>
        <taxon>Gunneridae</taxon>
        <taxon>Pentapetalae</taxon>
        <taxon>asterids</taxon>
        <taxon>campanulids</taxon>
        <taxon>Asterales</taxon>
        <taxon>Asteraceae</taxon>
        <taxon>Cichorioideae</taxon>
        <taxon>Cichorieae</taxon>
        <taxon>Cichoriinae</taxon>
        <taxon>Cichorium</taxon>
    </lineage>
</organism>
<reference evidence="2" key="1">
    <citation type="journal article" date="2022" name="Mol. Ecol. Resour.">
        <title>The genomes of chicory, endive, great burdock and yacon provide insights into Asteraceae palaeo-polyploidization history and plant inulin production.</title>
        <authorList>
            <person name="Fan W."/>
            <person name="Wang S."/>
            <person name="Wang H."/>
            <person name="Wang A."/>
            <person name="Jiang F."/>
            <person name="Liu H."/>
            <person name="Zhao H."/>
            <person name="Xu D."/>
            <person name="Zhang Y."/>
        </authorList>
    </citation>
    <scope>NUCLEOTIDE SEQUENCE [LARGE SCALE GENOMIC DNA]</scope>
    <source>
        <strain evidence="2">cv. Punajuju</strain>
    </source>
</reference>
<dbReference type="Proteomes" id="UP001055811">
    <property type="component" value="Linkage Group LG07"/>
</dbReference>
<sequence>MFNNIALKQPRKYESQSLGSSSRKTSSLRYRRDNELSRNGVYIHKSSSEYQPNQDFHSKLQQQQLAMLFGGGEEHDYQPHQQKETGLRPILFQNLEILMPEASSIDGVSRKVVAAVEWRQRR</sequence>
<reference evidence="1 2" key="2">
    <citation type="journal article" date="2022" name="Mol. Ecol. Resour.">
        <title>The genomes of chicory, endive, great burdock and yacon provide insights into Asteraceae paleo-polyploidization history and plant inulin production.</title>
        <authorList>
            <person name="Fan W."/>
            <person name="Wang S."/>
            <person name="Wang H."/>
            <person name="Wang A."/>
            <person name="Jiang F."/>
            <person name="Liu H."/>
            <person name="Zhao H."/>
            <person name="Xu D."/>
            <person name="Zhang Y."/>
        </authorList>
    </citation>
    <scope>NUCLEOTIDE SEQUENCE [LARGE SCALE GENOMIC DNA]</scope>
    <source>
        <strain evidence="2">cv. Punajuju</strain>
        <tissue evidence="1">Leaves</tissue>
    </source>
</reference>
<accession>A0ACB9AHL7</accession>
<dbReference type="EMBL" id="CM042015">
    <property type="protein sequence ID" value="KAI3708858.1"/>
    <property type="molecule type" value="Genomic_DNA"/>
</dbReference>
<gene>
    <name evidence="1" type="ORF">L2E82_38366</name>
</gene>